<dbReference type="InterPro" id="IPR002491">
    <property type="entry name" value="ABC_transptr_periplasmic_BD"/>
</dbReference>
<evidence type="ECO:0000256" key="1">
    <source>
        <dbReference type="ARBA" id="ARBA00008814"/>
    </source>
</evidence>
<feature type="domain" description="Fe/B12 periplasmic-binding" evidence="3">
    <location>
        <begin position="1"/>
        <end position="218"/>
    </location>
</feature>
<evidence type="ECO:0000256" key="2">
    <source>
        <dbReference type="ARBA" id="ARBA00022729"/>
    </source>
</evidence>
<dbReference type="EMBL" id="JAWDIQ010000001">
    <property type="protein sequence ID" value="MDY0407718.1"/>
    <property type="molecule type" value="Genomic_DNA"/>
</dbReference>
<keyword evidence="2" id="KW-0732">Signal</keyword>
<sequence>MDDRFCIFPKDKIANAVNIGGTKEIKLHRIQSLQPDLIIAEKEENTQEIVETLEQYFPVYVFEIQTIDDVLRMITDLGDVTNRQNQASKLSVNIQTAFSYVPNLQAKRVAYVIWRNPYMVVGKDTYIQSVLEKLGFINPFTSLEGRYPIVTIEDFERANLDYIFLATEPFPFQEKHFAEFRVMDSKANLKIIDGEMFWYGAKMIEAAAYFRKEFANGV</sequence>
<evidence type="ECO:0000259" key="3">
    <source>
        <dbReference type="PROSITE" id="PS50983"/>
    </source>
</evidence>
<dbReference type="NCBIfam" id="NF038402">
    <property type="entry name" value="TroA_like"/>
    <property type="match status" value="1"/>
</dbReference>
<organism evidence="4 5">
    <name type="scientific">Paracerasibacillus soli</name>
    <dbReference type="NCBI Taxonomy" id="480284"/>
    <lineage>
        <taxon>Bacteria</taxon>
        <taxon>Bacillati</taxon>
        <taxon>Bacillota</taxon>
        <taxon>Bacilli</taxon>
        <taxon>Bacillales</taxon>
        <taxon>Bacillaceae</taxon>
        <taxon>Paracerasibacillus</taxon>
    </lineage>
</organism>
<name>A0ABU5CMY1_9BACI</name>
<proteinExistence type="inferred from homology"/>
<protein>
    <submittedName>
        <fullName evidence="4">Helical backbone metal receptor</fullName>
    </submittedName>
</protein>
<dbReference type="PANTHER" id="PTHR30535">
    <property type="entry name" value="VITAMIN B12-BINDING PROTEIN"/>
    <property type="match status" value="1"/>
</dbReference>
<dbReference type="SUPFAM" id="SSF53807">
    <property type="entry name" value="Helical backbone' metal receptor"/>
    <property type="match status" value="1"/>
</dbReference>
<dbReference type="PROSITE" id="PS50983">
    <property type="entry name" value="FE_B12_PBP"/>
    <property type="match status" value="1"/>
</dbReference>
<dbReference type="InterPro" id="IPR050902">
    <property type="entry name" value="ABC_Transporter_SBP"/>
</dbReference>
<accession>A0ABU5CMY1</accession>
<comment type="similarity">
    <text evidence="1">Belongs to the bacterial solute-binding protein 8 family.</text>
</comment>
<dbReference type="Pfam" id="PF01497">
    <property type="entry name" value="Peripla_BP_2"/>
    <property type="match status" value="1"/>
</dbReference>
<dbReference type="Gene3D" id="3.40.50.1980">
    <property type="entry name" value="Nitrogenase molybdenum iron protein domain"/>
    <property type="match status" value="2"/>
</dbReference>
<evidence type="ECO:0000313" key="5">
    <source>
        <dbReference type="Proteomes" id="UP001275315"/>
    </source>
</evidence>
<evidence type="ECO:0000313" key="4">
    <source>
        <dbReference type="EMBL" id="MDY0407718.1"/>
    </source>
</evidence>
<dbReference type="InterPro" id="IPR054828">
    <property type="entry name" value="Vit_B12_bind_prot"/>
</dbReference>
<comment type="caution">
    <text evidence="4">The sequence shown here is derived from an EMBL/GenBank/DDBJ whole genome shotgun (WGS) entry which is preliminary data.</text>
</comment>
<dbReference type="RefSeq" id="WP_320378509.1">
    <property type="nucleotide sequence ID" value="NZ_JAWDIQ010000001.1"/>
</dbReference>
<keyword evidence="4" id="KW-0675">Receptor</keyword>
<gene>
    <name evidence="4" type="ORF">RWD45_02695</name>
</gene>
<reference evidence="4 5" key="1">
    <citation type="submission" date="2023-10" db="EMBL/GenBank/DDBJ databases">
        <title>Virgibacillus soli CC-YMP-6 genome.</title>
        <authorList>
            <person name="Miliotis G."/>
            <person name="Sengupta P."/>
            <person name="Hameed A."/>
            <person name="Chuvochina M."/>
            <person name="Mcdonagh F."/>
            <person name="Simpson A.C."/>
            <person name="Singh N.K."/>
            <person name="Rekha P.D."/>
            <person name="Raman K."/>
            <person name="Hugenholtz P."/>
            <person name="Venkateswaran K."/>
        </authorList>
    </citation>
    <scope>NUCLEOTIDE SEQUENCE [LARGE SCALE GENOMIC DNA]</scope>
    <source>
        <strain evidence="4 5">CC-YMP-6</strain>
    </source>
</reference>
<dbReference type="Proteomes" id="UP001275315">
    <property type="component" value="Unassembled WGS sequence"/>
</dbReference>
<dbReference type="PANTHER" id="PTHR30535:SF35">
    <property type="entry name" value="PERIPLASMIC BINDING PROTEIN"/>
    <property type="match status" value="1"/>
</dbReference>
<keyword evidence="5" id="KW-1185">Reference proteome</keyword>